<dbReference type="InterPro" id="IPR036928">
    <property type="entry name" value="AS_sf"/>
</dbReference>
<comment type="caution">
    <text evidence="6">The sequence shown here is derived from an EMBL/GenBank/DDBJ whole genome shotgun (WGS) entry which is preliminary data.</text>
</comment>
<dbReference type="PIRSF" id="PIRSF001221">
    <property type="entry name" value="Amidase_fungi"/>
    <property type="match status" value="1"/>
</dbReference>
<protein>
    <submittedName>
        <fullName evidence="6">Amidase</fullName>
    </submittedName>
</protein>
<dbReference type="Gene3D" id="3.90.1300.10">
    <property type="entry name" value="Amidase signature (AS) domain"/>
    <property type="match status" value="1"/>
</dbReference>
<organism evidence="6 7">
    <name type="scientific">Lojkania enalia</name>
    <dbReference type="NCBI Taxonomy" id="147567"/>
    <lineage>
        <taxon>Eukaryota</taxon>
        <taxon>Fungi</taxon>
        <taxon>Dikarya</taxon>
        <taxon>Ascomycota</taxon>
        <taxon>Pezizomycotina</taxon>
        <taxon>Dothideomycetes</taxon>
        <taxon>Pleosporomycetidae</taxon>
        <taxon>Pleosporales</taxon>
        <taxon>Pleosporales incertae sedis</taxon>
        <taxon>Lojkania</taxon>
    </lineage>
</organism>
<gene>
    <name evidence="6" type="ORF">CC78DRAFT_517090</name>
</gene>
<proteinExistence type="inferred from homology"/>
<accession>A0A9P4N8B6</accession>
<feature type="active site" description="Acyl-ester intermediate" evidence="3">
    <location>
        <position position="241"/>
    </location>
</feature>
<evidence type="ECO:0000256" key="3">
    <source>
        <dbReference type="PIRSR" id="PIRSR001221-1"/>
    </source>
</evidence>
<keyword evidence="2" id="KW-0378">Hydrolase</keyword>
<evidence type="ECO:0000313" key="6">
    <source>
        <dbReference type="EMBL" id="KAF2264251.1"/>
    </source>
</evidence>
<dbReference type="EMBL" id="ML986617">
    <property type="protein sequence ID" value="KAF2264251.1"/>
    <property type="molecule type" value="Genomic_DNA"/>
</dbReference>
<feature type="binding site" evidence="4">
    <location>
        <begin position="238"/>
        <end position="241"/>
    </location>
    <ligand>
        <name>substrate</name>
    </ligand>
</feature>
<keyword evidence="7" id="KW-1185">Reference proteome</keyword>
<dbReference type="Pfam" id="PF01425">
    <property type="entry name" value="Amidase"/>
    <property type="match status" value="1"/>
</dbReference>
<evidence type="ECO:0000256" key="1">
    <source>
        <dbReference type="ARBA" id="ARBA00009199"/>
    </source>
</evidence>
<sequence length="546" mass="59462">MTEPAIADWKSLSESKRAANNKKIPSAWRLPSSITDQISETSTLNVLDIPRTCGILTLEEVELTEKYDATALVEKMSSGEIKSYDVTLAFCKRAAIAQQLVNCLTEIFFEEALSRARQCDDYLAKEGNPIGPLHGLPISLKDSFNVKGTQTTIGYVSFLSHPPATHNSYLVDILFKAGAVFYVKTNLPQTMMTADSHNNVFGRTLNPNKLCLTAGGSTGGEGALLKLRGSVMGLATDIAGSNRIPAVCNGISSLKPTASRIPFGGGVPPGRLGSPSSILPVIGPCGHSVRDFELLMKTVIDSEPWGADENVLNVPWRKVEPVTKPLRFGLIRAHPKRPLHPPVARTLHSAATILKDAGHSIVLLDDKIPDLWESAILAWKYFLLDPKKTPVGIVNASGEPWVPSIATVGFEELAGWQASLDELWDMNVARAKILRAYKDLMVNNKLDAIIMPGYQATAVPHDTYGVPVYTVLQNLLNYPAGILPYLKATKQLDEPFFKRDAGYEPPYIPDVFEGAPGTIQLVGKPMKDEELVEIMKVVEGLLKEAS</sequence>
<dbReference type="PANTHER" id="PTHR46072">
    <property type="entry name" value="AMIDASE-RELATED-RELATED"/>
    <property type="match status" value="1"/>
</dbReference>
<dbReference type="AlphaFoldDB" id="A0A9P4N8B6"/>
<dbReference type="SUPFAM" id="SSF75304">
    <property type="entry name" value="Amidase signature (AS) enzymes"/>
    <property type="match status" value="1"/>
</dbReference>
<comment type="similarity">
    <text evidence="1">Belongs to the amidase family.</text>
</comment>
<evidence type="ECO:0000256" key="2">
    <source>
        <dbReference type="ARBA" id="ARBA00022801"/>
    </source>
</evidence>
<dbReference type="GO" id="GO:0016787">
    <property type="term" value="F:hydrolase activity"/>
    <property type="evidence" value="ECO:0007669"/>
    <property type="project" value="UniProtKB-KW"/>
</dbReference>
<feature type="binding site" evidence="4">
    <location>
        <position position="191"/>
    </location>
    <ligand>
        <name>substrate</name>
    </ligand>
</feature>
<feature type="domain" description="Amidase" evidence="5">
    <location>
        <begin position="85"/>
        <end position="531"/>
    </location>
</feature>
<name>A0A9P4N8B6_9PLEO</name>
<feature type="binding site" evidence="4">
    <location>
        <position position="217"/>
    </location>
    <ligand>
        <name>substrate</name>
    </ligand>
</feature>
<dbReference type="Proteomes" id="UP000800093">
    <property type="component" value="Unassembled WGS sequence"/>
</dbReference>
<dbReference type="OrthoDB" id="6428749at2759"/>
<feature type="active site" description="Charge relay system" evidence="3">
    <location>
        <position position="141"/>
    </location>
</feature>
<evidence type="ECO:0000313" key="7">
    <source>
        <dbReference type="Proteomes" id="UP000800093"/>
    </source>
</evidence>
<reference evidence="7" key="1">
    <citation type="journal article" date="2020" name="Stud. Mycol.">
        <title>101 Dothideomycetes genomes: A test case for predicting lifestyles and emergence of pathogens.</title>
        <authorList>
            <person name="Haridas S."/>
            <person name="Albert R."/>
            <person name="Binder M."/>
            <person name="Bloem J."/>
            <person name="LaButti K."/>
            <person name="Salamov A."/>
            <person name="Andreopoulos B."/>
            <person name="Baker S."/>
            <person name="Barry K."/>
            <person name="Bills G."/>
            <person name="Bluhm B."/>
            <person name="Cannon C."/>
            <person name="Castanera R."/>
            <person name="Culley D."/>
            <person name="Daum C."/>
            <person name="Ezra D."/>
            <person name="Gonzalez J."/>
            <person name="Henrissat B."/>
            <person name="Kuo A."/>
            <person name="Liang C."/>
            <person name="Lipzen A."/>
            <person name="Lutzoni F."/>
            <person name="Magnuson J."/>
            <person name="Mondo S."/>
            <person name="Nolan M."/>
            <person name="Ohm R."/>
            <person name="Pangilinan J."/>
            <person name="Park H.-J."/>
            <person name="Ramirez L."/>
            <person name="Alfaro M."/>
            <person name="Sun H."/>
            <person name="Tritt A."/>
            <person name="Yoshinaga Y."/>
            <person name="Zwiers L.-H."/>
            <person name="Turgeon B."/>
            <person name="Goodwin S."/>
            <person name="Spatafora J."/>
            <person name="Crous P."/>
            <person name="Grigoriev I."/>
        </authorList>
    </citation>
    <scope>NUCLEOTIDE SEQUENCE [LARGE SCALE GENOMIC DNA]</scope>
    <source>
        <strain evidence="7">CBS 304.66</strain>
    </source>
</reference>
<feature type="active site" description="Charge relay system" evidence="3">
    <location>
        <position position="217"/>
    </location>
</feature>
<evidence type="ECO:0000256" key="4">
    <source>
        <dbReference type="PIRSR" id="PIRSR001221-2"/>
    </source>
</evidence>
<dbReference type="PANTHER" id="PTHR46072:SF5">
    <property type="entry name" value="GENERAL AMIDASE-C"/>
    <property type="match status" value="1"/>
</dbReference>
<evidence type="ECO:0000259" key="5">
    <source>
        <dbReference type="Pfam" id="PF01425"/>
    </source>
</evidence>
<dbReference type="InterPro" id="IPR023631">
    <property type="entry name" value="Amidase_dom"/>
</dbReference>